<keyword evidence="1" id="KW-0812">Transmembrane</keyword>
<gene>
    <name evidence="2" type="ORF">NOX80_14480</name>
</gene>
<keyword evidence="1" id="KW-0472">Membrane</keyword>
<evidence type="ECO:0008006" key="4">
    <source>
        <dbReference type="Google" id="ProtNLM"/>
    </source>
</evidence>
<keyword evidence="3" id="KW-1185">Reference proteome</keyword>
<sequence>MKKERYKLYLLIFTGILLVFLINWYVGFERNNNLNKDCDFTVGKTIKYQFSDGFKDCIQYQFYVNDIKYIGYATIDSAISSPLPKYFIVKFSKTNPEINELDWSKEVKDLIQISKAGF</sequence>
<organism evidence="2 3">
    <name type="scientific">Flavobacterium cerinum</name>
    <dbReference type="NCBI Taxonomy" id="2502784"/>
    <lineage>
        <taxon>Bacteria</taxon>
        <taxon>Pseudomonadati</taxon>
        <taxon>Bacteroidota</taxon>
        <taxon>Flavobacteriia</taxon>
        <taxon>Flavobacteriales</taxon>
        <taxon>Flavobacteriaceae</taxon>
        <taxon>Flavobacterium</taxon>
    </lineage>
</organism>
<keyword evidence="1" id="KW-1133">Transmembrane helix</keyword>
<dbReference type="EMBL" id="CP101751">
    <property type="protein sequence ID" value="UUC44829.1"/>
    <property type="molecule type" value="Genomic_DNA"/>
</dbReference>
<protein>
    <recommendedName>
        <fullName evidence="4">DUF3139 domain-containing protein</fullName>
    </recommendedName>
</protein>
<dbReference type="RefSeq" id="WP_256550515.1">
    <property type="nucleotide sequence ID" value="NZ_CP101751.1"/>
</dbReference>
<reference evidence="2" key="1">
    <citation type="submission" date="2022-07" db="EMBL/GenBank/DDBJ databases">
        <title>Isolation, identification, and degradation of a PFOSA degrading strain from sewage treatment plant.</title>
        <authorList>
            <person name="Zhang L."/>
            <person name="Huo Y."/>
        </authorList>
    </citation>
    <scope>NUCLEOTIDE SEQUENCE</scope>
    <source>
        <strain evidence="2">C1</strain>
    </source>
</reference>
<feature type="transmembrane region" description="Helical" evidence="1">
    <location>
        <begin position="6"/>
        <end position="26"/>
    </location>
</feature>
<dbReference type="Proteomes" id="UP001059844">
    <property type="component" value="Chromosome"/>
</dbReference>
<evidence type="ECO:0000256" key="1">
    <source>
        <dbReference type="SAM" id="Phobius"/>
    </source>
</evidence>
<evidence type="ECO:0000313" key="3">
    <source>
        <dbReference type="Proteomes" id="UP001059844"/>
    </source>
</evidence>
<name>A0ABY5IPZ2_9FLAO</name>
<proteinExistence type="predicted"/>
<evidence type="ECO:0000313" key="2">
    <source>
        <dbReference type="EMBL" id="UUC44829.1"/>
    </source>
</evidence>
<accession>A0ABY5IPZ2</accession>